<dbReference type="GO" id="GO:0016491">
    <property type="term" value="F:oxidoreductase activity"/>
    <property type="evidence" value="ECO:0007669"/>
    <property type="project" value="InterPro"/>
</dbReference>
<organism evidence="2 3">
    <name type="scientific">Methylomicrobium album BG8</name>
    <dbReference type="NCBI Taxonomy" id="686340"/>
    <lineage>
        <taxon>Bacteria</taxon>
        <taxon>Pseudomonadati</taxon>
        <taxon>Pseudomonadota</taxon>
        <taxon>Gammaproteobacteria</taxon>
        <taxon>Methylococcales</taxon>
        <taxon>Methylococcaceae</taxon>
        <taxon>Methylomicrobium</taxon>
    </lineage>
</organism>
<keyword evidence="3" id="KW-1185">Reference proteome</keyword>
<dbReference type="eggNOG" id="COG1018">
    <property type="taxonomic scope" value="Bacteria"/>
</dbReference>
<dbReference type="STRING" id="686340.Metal_2759"/>
<accession>H8GKG4</accession>
<dbReference type="PANTHER" id="PTHR47354">
    <property type="entry name" value="NADH OXIDOREDUCTASE HCR"/>
    <property type="match status" value="1"/>
</dbReference>
<evidence type="ECO:0000313" key="2">
    <source>
        <dbReference type="EMBL" id="EIC30455.1"/>
    </source>
</evidence>
<name>H8GKG4_METAL</name>
<dbReference type="PROSITE" id="PS51384">
    <property type="entry name" value="FAD_FR"/>
    <property type="match status" value="1"/>
</dbReference>
<gene>
    <name evidence="2" type="ORF">Metal_2759</name>
</gene>
<feature type="domain" description="FAD-binding FR-type" evidence="1">
    <location>
        <begin position="1"/>
        <end position="103"/>
    </location>
</feature>
<dbReference type="Pfam" id="PF00175">
    <property type="entry name" value="NAD_binding_1"/>
    <property type="match status" value="1"/>
</dbReference>
<dbReference type="SUPFAM" id="SSF52343">
    <property type="entry name" value="Ferredoxin reductase-like, C-terminal NADP-linked domain"/>
    <property type="match status" value="1"/>
</dbReference>
<dbReference type="InterPro" id="IPR017938">
    <property type="entry name" value="Riboflavin_synthase-like_b-brl"/>
</dbReference>
<dbReference type="Proteomes" id="UP000005090">
    <property type="component" value="Chromosome"/>
</dbReference>
<dbReference type="PANTHER" id="PTHR47354:SF5">
    <property type="entry name" value="PROTEIN RFBI"/>
    <property type="match status" value="1"/>
</dbReference>
<dbReference type="SUPFAM" id="SSF63380">
    <property type="entry name" value="Riboflavin synthase domain-like"/>
    <property type="match status" value="1"/>
</dbReference>
<evidence type="ECO:0000259" key="1">
    <source>
        <dbReference type="PROSITE" id="PS51384"/>
    </source>
</evidence>
<sequence>MPSYKVKLKCKREIAEETMAFHFEKPEGFIYKAGQFADCTLINPDETDTEGNTRAFSLASAPYEDDLMVATRMRDTAFKRVLKTMELGMEMTLNAPYGSFTLHNNESVPAVFLTGGIGITPVRSIVLQAIHDRVSHRILVFYSNRKPEDAAFLDDLKESRTANPNYTFVGTMTQMEKSSREWHGETGVISKAMLLKFIDDLTFPIYYIDGPPAMVKAIRQILSEAGVDDDNIRTEEFSGY</sequence>
<protein>
    <submittedName>
        <fullName evidence="2">Flavodoxin reductase family protein</fullName>
    </submittedName>
</protein>
<proteinExistence type="predicted"/>
<dbReference type="Gene3D" id="3.40.50.80">
    <property type="entry name" value="Nucleotide-binding domain of ferredoxin-NADP reductase (FNR) module"/>
    <property type="match status" value="1"/>
</dbReference>
<dbReference type="EMBL" id="CM001475">
    <property type="protein sequence ID" value="EIC30455.1"/>
    <property type="molecule type" value="Genomic_DNA"/>
</dbReference>
<dbReference type="CDD" id="cd00322">
    <property type="entry name" value="FNR_like"/>
    <property type="match status" value="1"/>
</dbReference>
<dbReference type="PRINTS" id="PR00410">
    <property type="entry name" value="PHEHYDRXLASE"/>
</dbReference>
<evidence type="ECO:0000313" key="3">
    <source>
        <dbReference type="Proteomes" id="UP000005090"/>
    </source>
</evidence>
<dbReference type="AlphaFoldDB" id="H8GKG4"/>
<dbReference type="RefSeq" id="WP_005373077.1">
    <property type="nucleotide sequence ID" value="NZ_CM001475.1"/>
</dbReference>
<dbReference type="InterPro" id="IPR001433">
    <property type="entry name" value="OxRdtase_FAD/NAD-bd"/>
</dbReference>
<reference evidence="2 3" key="1">
    <citation type="journal article" date="2013" name="Genome Announc.">
        <title>Genome Sequence of the Obligate Gammaproteobacterial Methanotroph Methylomicrobium album Strain BG8.</title>
        <authorList>
            <person name="Kits K.D."/>
            <person name="Kalyuzhnaya M.G."/>
            <person name="Klotz M.G."/>
            <person name="Jetten M.S."/>
            <person name="Op den Camp H.J."/>
            <person name="Vuilleumier S."/>
            <person name="Bringel F."/>
            <person name="Dispirito A.A."/>
            <person name="Murrell J.C."/>
            <person name="Bruce D."/>
            <person name="Cheng J.F."/>
            <person name="Copeland A."/>
            <person name="Goodwin L."/>
            <person name="Hauser L."/>
            <person name="Lajus A."/>
            <person name="Land M.L."/>
            <person name="Lapidus A."/>
            <person name="Lucas S."/>
            <person name="Medigue C."/>
            <person name="Pitluck S."/>
            <person name="Woyke T."/>
            <person name="Zeytun A."/>
            <person name="Stein L.Y."/>
        </authorList>
    </citation>
    <scope>NUCLEOTIDE SEQUENCE [LARGE SCALE GENOMIC DNA]</scope>
    <source>
        <strain evidence="2 3">BG8</strain>
    </source>
</reference>
<dbReference type="HOGENOM" id="CLU_003827_7_3_6"/>
<dbReference type="InterPro" id="IPR050415">
    <property type="entry name" value="MRET"/>
</dbReference>
<dbReference type="InterPro" id="IPR039261">
    <property type="entry name" value="FNR_nucleotide-bd"/>
</dbReference>
<dbReference type="InterPro" id="IPR017927">
    <property type="entry name" value="FAD-bd_FR_type"/>
</dbReference>
<dbReference type="Gene3D" id="2.40.30.10">
    <property type="entry name" value="Translation factors"/>
    <property type="match status" value="1"/>
</dbReference>